<protein>
    <submittedName>
        <fullName evidence="2">Uncharacterized protein</fullName>
    </submittedName>
</protein>
<evidence type="ECO:0000256" key="1">
    <source>
        <dbReference type="SAM" id="MobiDB-lite"/>
    </source>
</evidence>
<feature type="region of interest" description="Disordered" evidence="1">
    <location>
        <begin position="1"/>
        <end position="41"/>
    </location>
</feature>
<dbReference type="Proteomes" id="UP001187192">
    <property type="component" value="Unassembled WGS sequence"/>
</dbReference>
<dbReference type="AlphaFoldDB" id="A0AA88EG91"/>
<reference evidence="2" key="1">
    <citation type="submission" date="2023-07" db="EMBL/GenBank/DDBJ databases">
        <title>draft genome sequence of fig (Ficus carica).</title>
        <authorList>
            <person name="Takahashi T."/>
            <person name="Nishimura K."/>
        </authorList>
    </citation>
    <scope>NUCLEOTIDE SEQUENCE</scope>
</reference>
<sequence length="41" mass="4745">MRRRRRGAAKKKKKKKKQKKEGRKLSKESGLQARGGRGSYS</sequence>
<feature type="compositionally biased region" description="Basic residues" evidence="1">
    <location>
        <begin position="1"/>
        <end position="22"/>
    </location>
</feature>
<organism evidence="2 3">
    <name type="scientific">Ficus carica</name>
    <name type="common">Common fig</name>
    <dbReference type="NCBI Taxonomy" id="3494"/>
    <lineage>
        <taxon>Eukaryota</taxon>
        <taxon>Viridiplantae</taxon>
        <taxon>Streptophyta</taxon>
        <taxon>Embryophyta</taxon>
        <taxon>Tracheophyta</taxon>
        <taxon>Spermatophyta</taxon>
        <taxon>Magnoliopsida</taxon>
        <taxon>eudicotyledons</taxon>
        <taxon>Gunneridae</taxon>
        <taxon>Pentapetalae</taxon>
        <taxon>rosids</taxon>
        <taxon>fabids</taxon>
        <taxon>Rosales</taxon>
        <taxon>Moraceae</taxon>
        <taxon>Ficeae</taxon>
        <taxon>Ficus</taxon>
    </lineage>
</organism>
<keyword evidence="3" id="KW-1185">Reference proteome</keyword>
<name>A0AA88EG91_FICCA</name>
<proteinExistence type="predicted"/>
<evidence type="ECO:0000313" key="2">
    <source>
        <dbReference type="EMBL" id="GMN74394.1"/>
    </source>
</evidence>
<gene>
    <name evidence="2" type="ORF">TIFTF001_053151</name>
</gene>
<comment type="caution">
    <text evidence="2">The sequence shown here is derived from an EMBL/GenBank/DDBJ whole genome shotgun (WGS) entry which is preliminary data.</text>
</comment>
<dbReference type="EMBL" id="BTGU01012205">
    <property type="protein sequence ID" value="GMN74394.1"/>
    <property type="molecule type" value="Genomic_DNA"/>
</dbReference>
<accession>A0AA88EG91</accession>
<evidence type="ECO:0000313" key="3">
    <source>
        <dbReference type="Proteomes" id="UP001187192"/>
    </source>
</evidence>